<name>A0A8T8SDB5_9BASI</name>
<reference evidence="1" key="2">
    <citation type="journal article" date="2019" name="IMA Fungus">
        <title>Genome sequencing and comparison of five Tilletia species to identify candidate genes for the detection of regulated species infecting wheat.</title>
        <authorList>
            <person name="Nguyen H.D.T."/>
            <person name="Sultana T."/>
            <person name="Kesanakurti P."/>
            <person name="Hambleton S."/>
        </authorList>
    </citation>
    <scope>NUCLEOTIDE SEQUENCE</scope>
    <source>
        <strain evidence="1">DAOMC 236416</strain>
    </source>
</reference>
<accession>A0A8T8SDB5</accession>
<dbReference type="EMBL" id="LWDF02001847">
    <property type="protein sequence ID" value="KAE8237287.1"/>
    <property type="molecule type" value="Genomic_DNA"/>
</dbReference>
<dbReference type="Proteomes" id="UP000077521">
    <property type="component" value="Unassembled WGS sequence"/>
</dbReference>
<evidence type="ECO:0000313" key="2">
    <source>
        <dbReference type="Proteomes" id="UP000077521"/>
    </source>
</evidence>
<keyword evidence="2" id="KW-1185">Reference proteome</keyword>
<comment type="caution">
    <text evidence="1">The sequence shown here is derived from an EMBL/GenBank/DDBJ whole genome shotgun (WGS) entry which is preliminary data.</text>
</comment>
<reference evidence="1" key="1">
    <citation type="submission" date="2016-04" db="EMBL/GenBank/DDBJ databases">
        <authorList>
            <person name="Nguyen H.D."/>
            <person name="Samba Siva P."/>
            <person name="Cullis J."/>
            <person name="Levesque C.A."/>
            <person name="Hambleton S."/>
        </authorList>
    </citation>
    <scope>NUCLEOTIDE SEQUENCE</scope>
    <source>
        <strain evidence="1">DAOMC 236416</strain>
    </source>
</reference>
<evidence type="ECO:0000313" key="1">
    <source>
        <dbReference type="EMBL" id="KAE8237287.1"/>
    </source>
</evidence>
<proteinExistence type="predicted"/>
<organism evidence="1 2">
    <name type="scientific">Tilletia indica</name>
    <dbReference type="NCBI Taxonomy" id="43049"/>
    <lineage>
        <taxon>Eukaryota</taxon>
        <taxon>Fungi</taxon>
        <taxon>Dikarya</taxon>
        <taxon>Basidiomycota</taxon>
        <taxon>Ustilaginomycotina</taxon>
        <taxon>Exobasidiomycetes</taxon>
        <taxon>Tilletiales</taxon>
        <taxon>Tilletiaceae</taxon>
        <taxon>Tilletia</taxon>
    </lineage>
</organism>
<gene>
    <name evidence="1" type="ORF">A4X13_0g8845</name>
</gene>
<sequence length="78" mass="8342">MPTLHGFQPPAAPARVKTGVIKAGLVLIFAPSNVIIEVKSVPGDHIDSYVNASHIPDLRLLCLQEVSTTDLDDTAIPR</sequence>
<dbReference type="AlphaFoldDB" id="A0A8T8SDB5"/>
<protein>
    <submittedName>
        <fullName evidence="1">Uncharacterized protein</fullName>
    </submittedName>
</protein>